<keyword evidence="2 6" id="KW-0349">Heme</keyword>
<organism evidence="8 9">
    <name type="scientific">Tumebacillus lacus</name>
    <dbReference type="NCBI Taxonomy" id="2995335"/>
    <lineage>
        <taxon>Bacteria</taxon>
        <taxon>Bacillati</taxon>
        <taxon>Bacillota</taxon>
        <taxon>Bacilli</taxon>
        <taxon>Bacillales</taxon>
        <taxon>Alicyclobacillaceae</taxon>
        <taxon>Tumebacillus</taxon>
    </lineage>
</organism>
<dbReference type="PROSITE" id="PS51007">
    <property type="entry name" value="CYTC"/>
    <property type="match status" value="1"/>
</dbReference>
<dbReference type="InterPro" id="IPR009056">
    <property type="entry name" value="Cyt_c-like_dom"/>
</dbReference>
<evidence type="ECO:0000256" key="1">
    <source>
        <dbReference type="ARBA" id="ARBA00022448"/>
    </source>
</evidence>
<dbReference type="PANTHER" id="PTHR37823">
    <property type="entry name" value="CYTOCHROME C-553-LIKE"/>
    <property type="match status" value="1"/>
</dbReference>
<reference evidence="8 9" key="1">
    <citation type="submission" date="2022-11" db="EMBL/GenBank/DDBJ databases">
        <title>Study of microbial diversity in lake waters.</title>
        <authorList>
            <person name="Zhang J."/>
        </authorList>
    </citation>
    <scope>NUCLEOTIDE SEQUENCE [LARGE SCALE GENOMIC DNA]</scope>
    <source>
        <strain evidence="8 9">DT12</strain>
    </source>
</reference>
<protein>
    <submittedName>
        <fullName evidence="8">Cytochrome c</fullName>
    </submittedName>
</protein>
<name>A0ABT3X216_9BACL</name>
<keyword evidence="3 6" id="KW-0479">Metal-binding</keyword>
<dbReference type="EMBL" id="JAPMLT010000002">
    <property type="protein sequence ID" value="MCX7569661.1"/>
    <property type="molecule type" value="Genomic_DNA"/>
</dbReference>
<accession>A0ABT3X216</accession>
<dbReference type="InterPro" id="IPR008168">
    <property type="entry name" value="Cyt_C_IC"/>
</dbReference>
<sequence>MRKGWQIPLAAVAVAVAAMVVGCGEKAPAKPLVEADSPAAKLYASNCSGCHGDGLQGRSGPALANIGAKLDAAAIEQRIAKGGTGMPAFEGRLEQGQIRELAGWLAKQQ</sequence>
<keyword evidence="4" id="KW-0249">Electron transport</keyword>
<dbReference type="Gene3D" id="1.10.760.10">
    <property type="entry name" value="Cytochrome c-like domain"/>
    <property type="match status" value="1"/>
</dbReference>
<dbReference type="PANTHER" id="PTHR37823:SF4">
    <property type="entry name" value="MENAQUINOL-CYTOCHROME C REDUCTASE CYTOCHROME B_C SUBUNIT"/>
    <property type="match status" value="1"/>
</dbReference>
<dbReference type="PRINTS" id="PR00605">
    <property type="entry name" value="CYTCHROMECIC"/>
</dbReference>
<evidence type="ECO:0000256" key="5">
    <source>
        <dbReference type="ARBA" id="ARBA00023004"/>
    </source>
</evidence>
<dbReference type="RefSeq" id="WP_267150894.1">
    <property type="nucleotide sequence ID" value="NZ_JAPMLT010000002.1"/>
</dbReference>
<evidence type="ECO:0000256" key="2">
    <source>
        <dbReference type="ARBA" id="ARBA00022617"/>
    </source>
</evidence>
<feature type="domain" description="Cytochrome c" evidence="7">
    <location>
        <begin position="34"/>
        <end position="109"/>
    </location>
</feature>
<evidence type="ECO:0000313" key="9">
    <source>
        <dbReference type="Proteomes" id="UP001208017"/>
    </source>
</evidence>
<proteinExistence type="predicted"/>
<evidence type="ECO:0000259" key="7">
    <source>
        <dbReference type="PROSITE" id="PS51007"/>
    </source>
</evidence>
<dbReference type="Proteomes" id="UP001208017">
    <property type="component" value="Unassembled WGS sequence"/>
</dbReference>
<keyword evidence="1" id="KW-0813">Transport</keyword>
<gene>
    <name evidence="8" type="ORF">OS242_06765</name>
</gene>
<dbReference type="InterPro" id="IPR051811">
    <property type="entry name" value="Cytochrome_c550/c551-like"/>
</dbReference>
<comment type="caution">
    <text evidence="8">The sequence shown here is derived from an EMBL/GenBank/DDBJ whole genome shotgun (WGS) entry which is preliminary data.</text>
</comment>
<dbReference type="SUPFAM" id="SSF46626">
    <property type="entry name" value="Cytochrome c"/>
    <property type="match status" value="1"/>
</dbReference>
<evidence type="ECO:0000256" key="3">
    <source>
        <dbReference type="ARBA" id="ARBA00022723"/>
    </source>
</evidence>
<evidence type="ECO:0000256" key="4">
    <source>
        <dbReference type="ARBA" id="ARBA00022982"/>
    </source>
</evidence>
<dbReference type="Pfam" id="PF13442">
    <property type="entry name" value="Cytochrome_CBB3"/>
    <property type="match status" value="1"/>
</dbReference>
<keyword evidence="5 6" id="KW-0408">Iron</keyword>
<dbReference type="InterPro" id="IPR036909">
    <property type="entry name" value="Cyt_c-like_dom_sf"/>
</dbReference>
<evidence type="ECO:0000256" key="6">
    <source>
        <dbReference type="PROSITE-ProRule" id="PRU00433"/>
    </source>
</evidence>
<evidence type="ECO:0000313" key="8">
    <source>
        <dbReference type="EMBL" id="MCX7569661.1"/>
    </source>
</evidence>
<dbReference type="PROSITE" id="PS51257">
    <property type="entry name" value="PROKAR_LIPOPROTEIN"/>
    <property type="match status" value="1"/>
</dbReference>
<keyword evidence="9" id="KW-1185">Reference proteome</keyword>